<accession>A0ACB9KDA8</accession>
<proteinExistence type="predicted"/>
<reference evidence="1 2" key="2">
    <citation type="journal article" date="2022" name="Mol. Ecol. Resour.">
        <title>The genomes of chicory, endive, great burdock and yacon provide insights into Asteraceae paleo-polyploidization history and plant inulin production.</title>
        <authorList>
            <person name="Fan W."/>
            <person name="Wang S."/>
            <person name="Wang H."/>
            <person name="Wang A."/>
            <person name="Jiang F."/>
            <person name="Liu H."/>
            <person name="Zhao H."/>
            <person name="Xu D."/>
            <person name="Zhang Y."/>
        </authorList>
    </citation>
    <scope>NUCLEOTIDE SEQUENCE [LARGE SCALE GENOMIC DNA]</scope>
    <source>
        <strain evidence="2">cv. Yunnan</strain>
        <tissue evidence="1">Leaves</tissue>
    </source>
</reference>
<comment type="caution">
    <text evidence="1">The sequence shown here is derived from an EMBL/GenBank/DDBJ whole genome shotgun (WGS) entry which is preliminary data.</text>
</comment>
<dbReference type="EMBL" id="CM042018">
    <property type="protein sequence ID" value="KAI3830250.1"/>
    <property type="molecule type" value="Genomic_DNA"/>
</dbReference>
<evidence type="ECO:0000313" key="2">
    <source>
        <dbReference type="Proteomes" id="UP001056120"/>
    </source>
</evidence>
<reference evidence="2" key="1">
    <citation type="journal article" date="2022" name="Mol. Ecol. Resour.">
        <title>The genomes of chicory, endive, great burdock and yacon provide insights into Asteraceae palaeo-polyploidization history and plant inulin production.</title>
        <authorList>
            <person name="Fan W."/>
            <person name="Wang S."/>
            <person name="Wang H."/>
            <person name="Wang A."/>
            <person name="Jiang F."/>
            <person name="Liu H."/>
            <person name="Zhao H."/>
            <person name="Xu D."/>
            <person name="Zhang Y."/>
        </authorList>
    </citation>
    <scope>NUCLEOTIDE SEQUENCE [LARGE SCALE GENOMIC DNA]</scope>
    <source>
        <strain evidence="2">cv. Yunnan</strain>
    </source>
</reference>
<dbReference type="Proteomes" id="UP001056120">
    <property type="component" value="Linkage Group LG01"/>
</dbReference>
<keyword evidence="2" id="KW-1185">Reference proteome</keyword>
<evidence type="ECO:0000313" key="1">
    <source>
        <dbReference type="EMBL" id="KAI3830250.1"/>
    </source>
</evidence>
<gene>
    <name evidence="1" type="ORF">L1987_04386</name>
</gene>
<protein>
    <submittedName>
        <fullName evidence="1">Uncharacterized protein</fullName>
    </submittedName>
</protein>
<sequence length="91" mass="10583">MNYLQLFLVFEWVYVTGAWIRVLFRSIFYGEPPIRIAIQPLPLQNPGRVSITKGLHRLDDRAHMFSPPLNGKERGTSLSTERRITKDRAKT</sequence>
<name>A0ACB9KDA8_9ASTR</name>
<organism evidence="1 2">
    <name type="scientific">Smallanthus sonchifolius</name>
    <dbReference type="NCBI Taxonomy" id="185202"/>
    <lineage>
        <taxon>Eukaryota</taxon>
        <taxon>Viridiplantae</taxon>
        <taxon>Streptophyta</taxon>
        <taxon>Embryophyta</taxon>
        <taxon>Tracheophyta</taxon>
        <taxon>Spermatophyta</taxon>
        <taxon>Magnoliopsida</taxon>
        <taxon>eudicotyledons</taxon>
        <taxon>Gunneridae</taxon>
        <taxon>Pentapetalae</taxon>
        <taxon>asterids</taxon>
        <taxon>campanulids</taxon>
        <taxon>Asterales</taxon>
        <taxon>Asteraceae</taxon>
        <taxon>Asteroideae</taxon>
        <taxon>Heliantheae alliance</taxon>
        <taxon>Millerieae</taxon>
        <taxon>Smallanthus</taxon>
    </lineage>
</organism>